<evidence type="ECO:0000256" key="2">
    <source>
        <dbReference type="ARBA" id="ARBA00012418"/>
    </source>
</evidence>
<evidence type="ECO:0000256" key="6">
    <source>
        <dbReference type="ARBA" id="ARBA00022695"/>
    </source>
</evidence>
<evidence type="ECO:0000256" key="4">
    <source>
        <dbReference type="ARBA" id="ARBA00022478"/>
    </source>
</evidence>
<keyword evidence="7 11" id="KW-0804">Transcription</keyword>
<evidence type="ECO:0000256" key="9">
    <source>
        <dbReference type="ARBA" id="ARBA00030998"/>
    </source>
</evidence>
<dbReference type="EMBL" id="VFJB01000005">
    <property type="protein sequence ID" value="KAA0258210.1"/>
    <property type="molecule type" value="Genomic_DNA"/>
</dbReference>
<dbReference type="InterPro" id="IPR006110">
    <property type="entry name" value="Pol_omega/Rpo6/RPB6"/>
</dbReference>
<evidence type="ECO:0000256" key="3">
    <source>
        <dbReference type="ARBA" id="ARBA00013725"/>
    </source>
</evidence>
<evidence type="ECO:0000313" key="13">
    <source>
        <dbReference type="Proteomes" id="UP000322876"/>
    </source>
</evidence>
<dbReference type="Pfam" id="PF01192">
    <property type="entry name" value="RNA_pol_Rpb6"/>
    <property type="match status" value="1"/>
</dbReference>
<dbReference type="InterPro" id="IPR003716">
    <property type="entry name" value="DNA-dir_RNA_pol_omega"/>
</dbReference>
<sequence>MALLNIEKAIKRDDVASRFKLSIIGSQRARELYEKKEDTLPPQVEGYYKNITIALAELVENKIDFEEEDNE</sequence>
<dbReference type="SMART" id="SM01409">
    <property type="entry name" value="RNA_pol_Rpb6"/>
    <property type="match status" value="1"/>
</dbReference>
<gene>
    <name evidence="11" type="primary">rpoZ</name>
    <name evidence="12" type="ORF">FHQ18_07405</name>
</gene>
<dbReference type="GO" id="GO:0006351">
    <property type="term" value="P:DNA-templated transcription"/>
    <property type="evidence" value="ECO:0007669"/>
    <property type="project" value="UniProtKB-UniRule"/>
</dbReference>
<name>A0A5A8F2A3_9BACT</name>
<comment type="caution">
    <text evidence="12">The sequence shown here is derived from an EMBL/GenBank/DDBJ whole genome shotgun (WGS) entry which is preliminary data.</text>
</comment>
<keyword evidence="6 11" id="KW-0548">Nucleotidyltransferase</keyword>
<dbReference type="Gene3D" id="3.90.940.10">
    <property type="match status" value="1"/>
</dbReference>
<dbReference type="HAMAP" id="MF_00366">
    <property type="entry name" value="RNApol_bact_RpoZ"/>
    <property type="match status" value="1"/>
</dbReference>
<dbReference type="RefSeq" id="WP_149266530.1">
    <property type="nucleotide sequence ID" value="NZ_VFJB01000005.1"/>
</dbReference>
<evidence type="ECO:0000256" key="11">
    <source>
        <dbReference type="HAMAP-Rule" id="MF_00366"/>
    </source>
</evidence>
<proteinExistence type="inferred from homology"/>
<evidence type="ECO:0000256" key="8">
    <source>
        <dbReference type="ARBA" id="ARBA00029924"/>
    </source>
</evidence>
<comment type="similarity">
    <text evidence="1 11">Belongs to the RNA polymerase subunit omega family.</text>
</comment>
<evidence type="ECO:0000313" key="12">
    <source>
        <dbReference type="EMBL" id="KAA0258210.1"/>
    </source>
</evidence>
<dbReference type="InterPro" id="IPR036161">
    <property type="entry name" value="RPB6/omega-like_sf"/>
</dbReference>
<reference evidence="12 13" key="1">
    <citation type="submission" date="2019-06" db="EMBL/GenBank/DDBJ databases">
        <title>Genomic insights into carbon and energy metabolism of Deferribacter autotrophicus revealed new metabolic traits in the phylum Deferribacteres.</title>
        <authorList>
            <person name="Slobodkin A.I."/>
            <person name="Slobodkina G.B."/>
            <person name="Allioux M."/>
            <person name="Alain K."/>
            <person name="Jebbar M."/>
            <person name="Shadrin V."/>
            <person name="Kublanov I.V."/>
            <person name="Toshchakov S.V."/>
            <person name="Bonch-Osmolovskaya E.A."/>
        </authorList>
    </citation>
    <scope>NUCLEOTIDE SEQUENCE [LARGE SCALE GENOMIC DNA]</scope>
    <source>
        <strain evidence="12 13">SL50</strain>
    </source>
</reference>
<evidence type="ECO:0000256" key="5">
    <source>
        <dbReference type="ARBA" id="ARBA00022679"/>
    </source>
</evidence>
<protein>
    <recommendedName>
        <fullName evidence="3 11">DNA-directed RNA polymerase subunit omega</fullName>
        <shortName evidence="11">RNAP omega subunit</shortName>
        <ecNumber evidence="2 11">2.7.7.6</ecNumber>
    </recommendedName>
    <alternativeName>
        <fullName evidence="9 11">RNA polymerase omega subunit</fullName>
    </alternativeName>
    <alternativeName>
        <fullName evidence="8 11">Transcriptase subunit omega</fullName>
    </alternativeName>
</protein>
<dbReference type="AlphaFoldDB" id="A0A5A8F2A3"/>
<dbReference type="Proteomes" id="UP000322876">
    <property type="component" value="Unassembled WGS sequence"/>
</dbReference>
<comment type="catalytic activity">
    <reaction evidence="10 11">
        <text>RNA(n) + a ribonucleoside 5'-triphosphate = RNA(n+1) + diphosphate</text>
        <dbReference type="Rhea" id="RHEA:21248"/>
        <dbReference type="Rhea" id="RHEA-COMP:14527"/>
        <dbReference type="Rhea" id="RHEA-COMP:17342"/>
        <dbReference type="ChEBI" id="CHEBI:33019"/>
        <dbReference type="ChEBI" id="CHEBI:61557"/>
        <dbReference type="ChEBI" id="CHEBI:140395"/>
        <dbReference type="EC" id="2.7.7.6"/>
    </reaction>
</comment>
<evidence type="ECO:0000256" key="1">
    <source>
        <dbReference type="ARBA" id="ARBA00006711"/>
    </source>
</evidence>
<dbReference type="OrthoDB" id="9810500at2"/>
<dbReference type="GO" id="GO:0000428">
    <property type="term" value="C:DNA-directed RNA polymerase complex"/>
    <property type="evidence" value="ECO:0007669"/>
    <property type="project" value="UniProtKB-KW"/>
</dbReference>
<evidence type="ECO:0000256" key="10">
    <source>
        <dbReference type="ARBA" id="ARBA00048552"/>
    </source>
</evidence>
<dbReference type="SUPFAM" id="SSF63562">
    <property type="entry name" value="RPB6/omega subunit-like"/>
    <property type="match status" value="1"/>
</dbReference>
<keyword evidence="4 11" id="KW-0240">DNA-directed RNA polymerase</keyword>
<dbReference type="GO" id="GO:0003677">
    <property type="term" value="F:DNA binding"/>
    <property type="evidence" value="ECO:0007669"/>
    <property type="project" value="UniProtKB-UniRule"/>
</dbReference>
<keyword evidence="5 11" id="KW-0808">Transferase</keyword>
<evidence type="ECO:0000256" key="7">
    <source>
        <dbReference type="ARBA" id="ARBA00023163"/>
    </source>
</evidence>
<dbReference type="GO" id="GO:0003899">
    <property type="term" value="F:DNA-directed RNA polymerase activity"/>
    <property type="evidence" value="ECO:0007669"/>
    <property type="project" value="UniProtKB-UniRule"/>
</dbReference>
<dbReference type="EC" id="2.7.7.6" evidence="2 11"/>
<comment type="subunit">
    <text evidence="11">The RNAP catalytic core consists of 2 alpha, 1 beta, 1 beta' and 1 omega subunit. When a sigma factor is associated with the core the holoenzyme is formed, which can initiate transcription.</text>
</comment>
<accession>A0A5A8F2A3</accession>
<comment type="function">
    <text evidence="11">Promotes RNA polymerase assembly. Latches the N- and C-terminal regions of the beta' subunit thereby facilitating its interaction with the beta and alpha subunits.</text>
</comment>
<organism evidence="12 13">
    <name type="scientific">Deferribacter autotrophicus</name>
    <dbReference type="NCBI Taxonomy" id="500465"/>
    <lineage>
        <taxon>Bacteria</taxon>
        <taxon>Pseudomonadati</taxon>
        <taxon>Deferribacterota</taxon>
        <taxon>Deferribacteres</taxon>
        <taxon>Deferribacterales</taxon>
        <taxon>Deferribacteraceae</taxon>
        <taxon>Deferribacter</taxon>
    </lineage>
</organism>
<keyword evidence="13" id="KW-1185">Reference proteome</keyword>